<evidence type="ECO:0000259" key="2">
    <source>
        <dbReference type="PROSITE" id="PS50076"/>
    </source>
</evidence>
<dbReference type="PRINTS" id="PR00625">
    <property type="entry name" value="JDOMAIN"/>
</dbReference>
<proteinExistence type="predicted"/>
<dbReference type="CDD" id="cd06257">
    <property type="entry name" value="DnaJ"/>
    <property type="match status" value="1"/>
</dbReference>
<dbReference type="AlphaFoldDB" id="A0A382MXC9"/>
<feature type="domain" description="J" evidence="2">
    <location>
        <begin position="148"/>
        <end position="209"/>
    </location>
</feature>
<keyword evidence="1" id="KW-0472">Membrane</keyword>
<gene>
    <name evidence="3" type="ORF">METZ01_LOCUS305629</name>
</gene>
<dbReference type="InterPro" id="IPR036869">
    <property type="entry name" value="J_dom_sf"/>
</dbReference>
<dbReference type="EMBL" id="UINC01096137">
    <property type="protein sequence ID" value="SVC52775.1"/>
    <property type="molecule type" value="Genomic_DNA"/>
</dbReference>
<dbReference type="Gene3D" id="1.10.287.110">
    <property type="entry name" value="DnaJ domain"/>
    <property type="match status" value="1"/>
</dbReference>
<protein>
    <recommendedName>
        <fullName evidence="2">J domain-containing protein</fullName>
    </recommendedName>
</protein>
<dbReference type="PANTHER" id="PTHR24074">
    <property type="entry name" value="CO-CHAPERONE PROTEIN DJLA"/>
    <property type="match status" value="1"/>
</dbReference>
<reference evidence="3" key="1">
    <citation type="submission" date="2018-05" db="EMBL/GenBank/DDBJ databases">
        <authorList>
            <person name="Lanie J.A."/>
            <person name="Ng W.-L."/>
            <person name="Kazmierczak K.M."/>
            <person name="Andrzejewski T.M."/>
            <person name="Davidsen T.M."/>
            <person name="Wayne K.J."/>
            <person name="Tettelin H."/>
            <person name="Glass J.I."/>
            <person name="Rusch D."/>
            <person name="Podicherti R."/>
            <person name="Tsui H.-C.T."/>
            <person name="Winkler M.E."/>
        </authorList>
    </citation>
    <scope>NUCLEOTIDE SEQUENCE</scope>
</reference>
<dbReference type="PROSITE" id="PS50076">
    <property type="entry name" value="DNAJ_2"/>
    <property type="match status" value="1"/>
</dbReference>
<name>A0A382MXC9_9ZZZZ</name>
<dbReference type="InterPro" id="IPR001623">
    <property type="entry name" value="DnaJ_domain"/>
</dbReference>
<organism evidence="3">
    <name type="scientific">marine metagenome</name>
    <dbReference type="NCBI Taxonomy" id="408172"/>
    <lineage>
        <taxon>unclassified sequences</taxon>
        <taxon>metagenomes</taxon>
        <taxon>ecological metagenomes</taxon>
    </lineage>
</organism>
<evidence type="ECO:0000313" key="3">
    <source>
        <dbReference type="EMBL" id="SVC52775.1"/>
    </source>
</evidence>
<feature type="transmembrane region" description="Helical" evidence="1">
    <location>
        <begin position="6"/>
        <end position="25"/>
    </location>
</feature>
<evidence type="ECO:0000256" key="1">
    <source>
        <dbReference type="SAM" id="Phobius"/>
    </source>
</evidence>
<dbReference type="InterPro" id="IPR050817">
    <property type="entry name" value="DjlA_DnaK_co-chaperone"/>
</dbReference>
<keyword evidence="1" id="KW-1133">Transmembrane helix</keyword>
<dbReference type="SMART" id="SM00271">
    <property type="entry name" value="DnaJ"/>
    <property type="match status" value="1"/>
</dbReference>
<dbReference type="Pfam" id="PF00226">
    <property type="entry name" value="DnaJ"/>
    <property type="match status" value="1"/>
</dbReference>
<dbReference type="SUPFAM" id="SSF46565">
    <property type="entry name" value="Chaperone J-domain"/>
    <property type="match status" value="1"/>
</dbReference>
<accession>A0A382MXC9</accession>
<keyword evidence="1" id="KW-0812">Transmembrane</keyword>
<sequence>MVYEWMLILVSPIILLFIIFAYFGVSSLFGKPCDEYDNSNHRHEGTWQERGKWGSMGEGDFWKREQELKEKINEWINQQAAENERRDREFWEHFWKNYESEFRPRSDQKALDDETVEERRKHGDENFEESWEEFKEKFDQEDDENYAKYYKLLGIPTDATYDEVRKRFHKLVLKYHPDRYWGSKKKAAEKFKKIFEAHQMIMERMRVRT</sequence>